<evidence type="ECO:0000313" key="3">
    <source>
        <dbReference type="EMBL" id="CAE0254218.1"/>
    </source>
</evidence>
<evidence type="ECO:0000256" key="1">
    <source>
        <dbReference type="SAM" id="Phobius"/>
    </source>
</evidence>
<dbReference type="EMBL" id="HBIB01025274">
    <property type="protein sequence ID" value="CAE0254217.1"/>
    <property type="molecule type" value="Transcribed_RNA"/>
</dbReference>
<keyword evidence="1" id="KW-0472">Membrane</keyword>
<organism evidence="3">
    <name type="scientific">Palpitomonas bilix</name>
    <dbReference type="NCBI Taxonomy" id="652834"/>
    <lineage>
        <taxon>Eukaryota</taxon>
        <taxon>Eukaryota incertae sedis</taxon>
    </lineage>
</organism>
<name>A0A7S3DDN8_9EUKA</name>
<dbReference type="AlphaFoldDB" id="A0A7S3DDN8"/>
<reference evidence="3" key="1">
    <citation type="submission" date="2021-01" db="EMBL/GenBank/DDBJ databases">
        <authorList>
            <person name="Corre E."/>
            <person name="Pelletier E."/>
            <person name="Niang G."/>
            <person name="Scheremetjew M."/>
            <person name="Finn R."/>
            <person name="Kale V."/>
            <person name="Holt S."/>
            <person name="Cochrane G."/>
            <person name="Meng A."/>
            <person name="Brown T."/>
            <person name="Cohen L."/>
        </authorList>
    </citation>
    <scope>NUCLEOTIDE SEQUENCE</scope>
    <source>
        <strain evidence="3">NIES-2562</strain>
    </source>
</reference>
<feature type="transmembrane region" description="Helical" evidence="1">
    <location>
        <begin position="12"/>
        <end position="33"/>
    </location>
</feature>
<proteinExistence type="predicted"/>
<keyword evidence="1" id="KW-0812">Transmembrane</keyword>
<keyword evidence="1" id="KW-1133">Transmembrane helix</keyword>
<dbReference type="EMBL" id="HBIB01025275">
    <property type="protein sequence ID" value="CAE0254218.1"/>
    <property type="molecule type" value="Transcribed_RNA"/>
</dbReference>
<gene>
    <name evidence="2" type="ORF">PBIL07802_LOCUS16459</name>
    <name evidence="3" type="ORF">PBIL07802_LOCUS16460</name>
</gene>
<evidence type="ECO:0000313" key="2">
    <source>
        <dbReference type="EMBL" id="CAE0254217.1"/>
    </source>
</evidence>
<sequence length="143" mass="16246">MGTPLGVFLSSFLQLCLLLFCISCMFHLSGYNLPNYNEAKRSADRIRDDEHHVRLISEHEGDLSESAHHRITSKQRKRQKVGSTLLYILSYLRNRARIKKERSACLQCCNQVFISNHIGSDIESYNALPSVSSFSNIVLSISV</sequence>
<protein>
    <submittedName>
        <fullName evidence="3">Uncharacterized protein</fullName>
    </submittedName>
</protein>
<accession>A0A7S3DDN8</accession>